<dbReference type="InterPro" id="IPR027275">
    <property type="entry name" value="PRC-brl_dom"/>
</dbReference>
<evidence type="ECO:0000256" key="2">
    <source>
        <dbReference type="ARBA" id="ARBA00022517"/>
    </source>
</evidence>
<comment type="domain">
    <text evidence="5">The PRC barrel domain binds ribosomal protein uS19.</text>
</comment>
<dbReference type="Pfam" id="PF05239">
    <property type="entry name" value="PRC"/>
    <property type="match status" value="1"/>
</dbReference>
<organism evidence="8 9">
    <name type="scientific">Paenibacillus gansuensis</name>
    <dbReference type="NCBI Taxonomy" id="306542"/>
    <lineage>
        <taxon>Bacteria</taxon>
        <taxon>Bacillati</taxon>
        <taxon>Bacillota</taxon>
        <taxon>Bacilli</taxon>
        <taxon>Bacillales</taxon>
        <taxon>Paenibacillaceae</taxon>
        <taxon>Paenibacillus</taxon>
    </lineage>
</organism>
<evidence type="ECO:0000313" key="8">
    <source>
        <dbReference type="EMBL" id="MFD2612975.1"/>
    </source>
</evidence>
<proteinExistence type="inferred from homology"/>
<evidence type="ECO:0000313" key="9">
    <source>
        <dbReference type="Proteomes" id="UP001597541"/>
    </source>
</evidence>
<feature type="domain" description="RimM N-terminal" evidence="6">
    <location>
        <begin position="7"/>
        <end position="90"/>
    </location>
</feature>
<evidence type="ECO:0000256" key="1">
    <source>
        <dbReference type="ARBA" id="ARBA00022490"/>
    </source>
</evidence>
<dbReference type="InterPro" id="IPR036976">
    <property type="entry name" value="RimM_N_sf"/>
</dbReference>
<evidence type="ECO:0000256" key="3">
    <source>
        <dbReference type="ARBA" id="ARBA00022552"/>
    </source>
</evidence>
<dbReference type="InterPro" id="IPR011961">
    <property type="entry name" value="RimM"/>
</dbReference>
<sequence length="172" mass="19470">MAEKLFTVGKLVNTHGIRGEVKILSQSDFAEQRFAPGSQLVLVHPETGDQQAIEIESSREQKNVYLTRLKGFDNINDVERFKGWLVKISERFVEDLQEDEYYFHEIIGCQVITDEGELLGEIKEILTPGANDVWVVARPNGKPVLLPVIDDVVLDVDVKNKTVRVHIMEGLL</sequence>
<comment type="similarity">
    <text evidence="5">Belongs to the RimM family.</text>
</comment>
<dbReference type="InterPro" id="IPR002676">
    <property type="entry name" value="RimM_N"/>
</dbReference>
<comment type="function">
    <text evidence="5">An accessory protein needed during the final step in the assembly of 30S ribosomal subunit, possibly for assembly of the head region. Essential for efficient processing of 16S rRNA. May be needed both before and after RbfA during the maturation of 16S rRNA. It has affinity for free ribosomal 30S subunits but not for 70S ribosomes.</text>
</comment>
<dbReference type="NCBIfam" id="TIGR02273">
    <property type="entry name" value="16S_RimM"/>
    <property type="match status" value="1"/>
</dbReference>
<name>A0ABW5PCJ0_9BACL</name>
<dbReference type="SUPFAM" id="SSF50447">
    <property type="entry name" value="Translation proteins"/>
    <property type="match status" value="1"/>
</dbReference>
<dbReference type="InterPro" id="IPR011033">
    <property type="entry name" value="PRC_barrel-like_sf"/>
</dbReference>
<dbReference type="Gene3D" id="2.40.30.60">
    <property type="entry name" value="RimM"/>
    <property type="match status" value="1"/>
</dbReference>
<reference evidence="9" key="1">
    <citation type="journal article" date="2019" name="Int. J. Syst. Evol. Microbiol.">
        <title>The Global Catalogue of Microorganisms (GCM) 10K type strain sequencing project: providing services to taxonomists for standard genome sequencing and annotation.</title>
        <authorList>
            <consortium name="The Broad Institute Genomics Platform"/>
            <consortium name="The Broad Institute Genome Sequencing Center for Infectious Disease"/>
            <person name="Wu L."/>
            <person name="Ma J."/>
        </authorList>
    </citation>
    <scope>NUCLEOTIDE SEQUENCE [LARGE SCALE GENOMIC DNA]</scope>
    <source>
        <strain evidence="9">KCTC 3950</strain>
    </source>
</reference>
<dbReference type="InterPro" id="IPR009000">
    <property type="entry name" value="Transl_B-barrel_sf"/>
</dbReference>
<keyword evidence="9" id="KW-1185">Reference proteome</keyword>
<evidence type="ECO:0000259" key="7">
    <source>
        <dbReference type="Pfam" id="PF05239"/>
    </source>
</evidence>
<protein>
    <recommendedName>
        <fullName evidence="5">Ribosome maturation factor RimM</fullName>
    </recommendedName>
</protein>
<dbReference type="Pfam" id="PF01782">
    <property type="entry name" value="RimM"/>
    <property type="match status" value="1"/>
</dbReference>
<dbReference type="RefSeq" id="WP_377603156.1">
    <property type="nucleotide sequence ID" value="NZ_JBHUME010000007.1"/>
</dbReference>
<evidence type="ECO:0000256" key="4">
    <source>
        <dbReference type="ARBA" id="ARBA00023186"/>
    </source>
</evidence>
<evidence type="ECO:0000256" key="5">
    <source>
        <dbReference type="HAMAP-Rule" id="MF_00014"/>
    </source>
</evidence>
<dbReference type="HAMAP" id="MF_00014">
    <property type="entry name" value="Ribosome_mat_RimM"/>
    <property type="match status" value="1"/>
</dbReference>
<dbReference type="Gene3D" id="2.30.30.240">
    <property type="entry name" value="PRC-barrel domain"/>
    <property type="match status" value="1"/>
</dbReference>
<evidence type="ECO:0000259" key="6">
    <source>
        <dbReference type="Pfam" id="PF01782"/>
    </source>
</evidence>
<comment type="subcellular location">
    <subcellularLocation>
        <location evidence="5">Cytoplasm</location>
    </subcellularLocation>
</comment>
<dbReference type="EMBL" id="JBHUME010000007">
    <property type="protein sequence ID" value="MFD2612975.1"/>
    <property type="molecule type" value="Genomic_DNA"/>
</dbReference>
<keyword evidence="1 5" id="KW-0963">Cytoplasm</keyword>
<dbReference type="PANTHER" id="PTHR33692">
    <property type="entry name" value="RIBOSOME MATURATION FACTOR RIMM"/>
    <property type="match status" value="1"/>
</dbReference>
<feature type="domain" description="PRC-barrel" evidence="7">
    <location>
        <begin position="98"/>
        <end position="172"/>
    </location>
</feature>
<accession>A0ABW5PCJ0</accession>
<keyword evidence="4 5" id="KW-0143">Chaperone</keyword>
<dbReference type="PANTHER" id="PTHR33692:SF1">
    <property type="entry name" value="RIBOSOME MATURATION FACTOR RIMM"/>
    <property type="match status" value="1"/>
</dbReference>
<keyword evidence="3 5" id="KW-0698">rRNA processing</keyword>
<keyword evidence="2 5" id="KW-0690">Ribosome biogenesis</keyword>
<dbReference type="Proteomes" id="UP001597541">
    <property type="component" value="Unassembled WGS sequence"/>
</dbReference>
<comment type="subunit">
    <text evidence="5">Binds ribosomal protein uS19.</text>
</comment>
<comment type="caution">
    <text evidence="8">The sequence shown here is derived from an EMBL/GenBank/DDBJ whole genome shotgun (WGS) entry which is preliminary data.</text>
</comment>
<gene>
    <name evidence="5 8" type="primary">rimM</name>
    <name evidence="8" type="ORF">ACFSUF_11130</name>
</gene>
<dbReference type="SUPFAM" id="SSF50346">
    <property type="entry name" value="PRC-barrel domain"/>
    <property type="match status" value="1"/>
</dbReference>